<evidence type="ECO:0000313" key="1">
    <source>
        <dbReference type="EMBL" id="MEJ8810765.1"/>
    </source>
</evidence>
<keyword evidence="2" id="KW-1185">Reference proteome</keyword>
<sequence length="673" mass="70915">MTLDGAALLQLLPAIYRLRDADQGGALARLLDVLAEQVQVLQEDLAQLYDDQFIETCADWVVPYIGDLIGYRQLNGVTATVSSPRAEVANTINLRRGKGTVTVLERLARDVTGWDAHVVEYFLALAVTQCVKHVRPGAGGTVDMRRQRVLERIGSPFDSAAHSAEMRGLGCGGRWNLPNVGIHLWSQKGAGLSKATAFALDDLRFFFDPLGADTQLFNRPQVLPPDSPLARESNLPVPISRRALATSMNSFYGPDLSLFIGGLPAATVLLSADLSDLDAAGAKWAHVPAPGSVLIDPQRGRIAFATAPPKPLQVWFHRAGESDIGGGEYERLSTLQLGLQPVVEAKSASGSVQAAITAVAAGGAVQFPGSATWSETPTVALSANADVELRAADQTRPVLQMAGELKISGATGSELTLNGLVISGGALHLAATANGQGPDTLRLVHCTLVPGSTLKGDGSAAHPGAASLIVETKGTRVELDHCVVGALRIAAECSVTLTNCIVDAGDPSAVAYAAVDGDAAGGALQATDCTLVGRIHSAAIGAASNCIFHARESLSGGGTQWPAPVWSERRQEGCLRFSYLPLESLVPRRYRCQPAQAADASRVVPLFDSLRYGDASYGQLARRSANEIRTGADDGAEMGVHHGQMAQQRESNLRLRLAEYLRVGLDGGLLFAD</sequence>
<dbReference type="Proteomes" id="UP001365846">
    <property type="component" value="Unassembled WGS sequence"/>
</dbReference>
<name>A0ABU8VAS3_9BURK</name>
<evidence type="ECO:0008006" key="3">
    <source>
        <dbReference type="Google" id="ProtNLM"/>
    </source>
</evidence>
<reference evidence="1 2" key="1">
    <citation type="submission" date="2024-03" db="EMBL/GenBank/DDBJ databases">
        <title>Novel species of the genus Variovorax.</title>
        <authorList>
            <person name="Liu Q."/>
            <person name="Xin Y.-H."/>
        </authorList>
    </citation>
    <scope>NUCLEOTIDE SEQUENCE [LARGE SCALE GENOMIC DNA]</scope>
    <source>
        <strain evidence="1 2">KACC 18899</strain>
    </source>
</reference>
<evidence type="ECO:0000313" key="2">
    <source>
        <dbReference type="Proteomes" id="UP001365846"/>
    </source>
</evidence>
<accession>A0ABU8VAS3</accession>
<organism evidence="1 2">
    <name type="scientific">Variovorax ureilyticus</name>
    <dbReference type="NCBI Taxonomy" id="1836198"/>
    <lineage>
        <taxon>Bacteria</taxon>
        <taxon>Pseudomonadati</taxon>
        <taxon>Pseudomonadota</taxon>
        <taxon>Betaproteobacteria</taxon>
        <taxon>Burkholderiales</taxon>
        <taxon>Comamonadaceae</taxon>
        <taxon>Variovorax</taxon>
    </lineage>
</organism>
<proteinExistence type="predicted"/>
<dbReference type="EMBL" id="JBBKZU010000002">
    <property type="protein sequence ID" value="MEJ8810765.1"/>
    <property type="molecule type" value="Genomic_DNA"/>
</dbReference>
<dbReference type="RefSeq" id="WP_340356075.1">
    <property type="nucleotide sequence ID" value="NZ_JBBKZU010000002.1"/>
</dbReference>
<dbReference type="InterPro" id="IPR011050">
    <property type="entry name" value="Pectin_lyase_fold/virulence"/>
</dbReference>
<gene>
    <name evidence="1" type="ORF">WKW77_06775</name>
</gene>
<comment type="caution">
    <text evidence="1">The sequence shown here is derived from an EMBL/GenBank/DDBJ whole genome shotgun (WGS) entry which is preliminary data.</text>
</comment>
<dbReference type="SUPFAM" id="SSF51126">
    <property type="entry name" value="Pectin lyase-like"/>
    <property type="match status" value="1"/>
</dbReference>
<protein>
    <recommendedName>
        <fullName evidence="3">Phage tail protein (Tail_P2_I)</fullName>
    </recommendedName>
</protein>